<comment type="caution">
    <text evidence="2">The sequence shown here is derived from an EMBL/GenBank/DDBJ whole genome shotgun (WGS) entry which is preliminary data.</text>
</comment>
<dbReference type="PROSITE" id="PS51819">
    <property type="entry name" value="VOC"/>
    <property type="match status" value="1"/>
</dbReference>
<evidence type="ECO:0000313" key="2">
    <source>
        <dbReference type="EMBL" id="MDO3381699.1"/>
    </source>
</evidence>
<reference evidence="2" key="1">
    <citation type="submission" date="2023-07" db="EMBL/GenBank/DDBJ databases">
        <title>Gilvimarinus algae sp. nov., isolated from the surface of Kelp.</title>
        <authorList>
            <person name="Sun Y.Y."/>
            <person name="Gong Y."/>
            <person name="Du Z.J."/>
        </authorList>
    </citation>
    <scope>NUCLEOTIDE SEQUENCE</scope>
    <source>
        <strain evidence="2">SDUM040014</strain>
    </source>
</reference>
<dbReference type="PANTHER" id="PTHR33993">
    <property type="entry name" value="GLYOXALASE-RELATED"/>
    <property type="match status" value="1"/>
</dbReference>
<feature type="domain" description="VOC" evidence="1">
    <location>
        <begin position="6"/>
        <end position="116"/>
    </location>
</feature>
<keyword evidence="3" id="KW-1185">Reference proteome</keyword>
<gene>
    <name evidence="2" type="ORF">QWI16_05890</name>
</gene>
<dbReference type="InterPro" id="IPR004360">
    <property type="entry name" value="Glyas_Fos-R_dOase_dom"/>
</dbReference>
<evidence type="ECO:0000259" key="1">
    <source>
        <dbReference type="PROSITE" id="PS51819"/>
    </source>
</evidence>
<dbReference type="InterPro" id="IPR037523">
    <property type="entry name" value="VOC_core"/>
</dbReference>
<proteinExistence type="predicted"/>
<evidence type="ECO:0000313" key="3">
    <source>
        <dbReference type="Proteomes" id="UP001168380"/>
    </source>
</evidence>
<name>A0ABT8TDQ7_9GAMM</name>
<accession>A0ABT8TDQ7</accession>
<protein>
    <submittedName>
        <fullName evidence="2">VOC family protein</fullName>
    </submittedName>
</protein>
<dbReference type="RefSeq" id="WP_302711840.1">
    <property type="nucleotide sequence ID" value="NZ_JAULRT010000035.1"/>
</dbReference>
<organism evidence="2 3">
    <name type="scientific">Gilvimarinus algae</name>
    <dbReference type="NCBI Taxonomy" id="3058037"/>
    <lineage>
        <taxon>Bacteria</taxon>
        <taxon>Pseudomonadati</taxon>
        <taxon>Pseudomonadota</taxon>
        <taxon>Gammaproteobacteria</taxon>
        <taxon>Cellvibrionales</taxon>
        <taxon>Cellvibrionaceae</taxon>
        <taxon>Gilvimarinus</taxon>
    </lineage>
</organism>
<dbReference type="CDD" id="cd07247">
    <property type="entry name" value="SgaA_N_like"/>
    <property type="match status" value="1"/>
</dbReference>
<dbReference type="Pfam" id="PF00903">
    <property type="entry name" value="Glyoxalase"/>
    <property type="match status" value="1"/>
</dbReference>
<sequence>MTHHEAIQYLEIPSSDLAASKQFFSDVFGWRFTDYGDGYCAFSSETMEGGFYLADQVSLTDRGACLIVFYSETLERTQDKLTHAGAQISQNIFSFPGGRRFHFIEPGGSEFAVWSDR</sequence>
<dbReference type="EMBL" id="JAULRT010000035">
    <property type="protein sequence ID" value="MDO3381699.1"/>
    <property type="molecule type" value="Genomic_DNA"/>
</dbReference>
<dbReference type="SUPFAM" id="SSF54593">
    <property type="entry name" value="Glyoxalase/Bleomycin resistance protein/Dihydroxybiphenyl dioxygenase"/>
    <property type="match status" value="1"/>
</dbReference>
<dbReference type="Gene3D" id="3.10.180.10">
    <property type="entry name" value="2,3-Dihydroxybiphenyl 1,2-Dioxygenase, domain 1"/>
    <property type="match status" value="1"/>
</dbReference>
<dbReference type="PANTHER" id="PTHR33993:SF1">
    <property type="entry name" value="GLYOXALASE FAMILY PROTEIN"/>
    <property type="match status" value="1"/>
</dbReference>
<dbReference type="InterPro" id="IPR052164">
    <property type="entry name" value="Anthracycline_SecMetBiosynth"/>
</dbReference>
<dbReference type="Proteomes" id="UP001168380">
    <property type="component" value="Unassembled WGS sequence"/>
</dbReference>
<dbReference type="InterPro" id="IPR029068">
    <property type="entry name" value="Glyas_Bleomycin-R_OHBP_Dase"/>
</dbReference>